<organism evidence="5 6">
    <name type="scientific">Aquamicrobium soli</name>
    <dbReference type="NCBI Taxonomy" id="1811518"/>
    <lineage>
        <taxon>Bacteria</taxon>
        <taxon>Pseudomonadati</taxon>
        <taxon>Pseudomonadota</taxon>
        <taxon>Alphaproteobacteria</taxon>
        <taxon>Hyphomicrobiales</taxon>
        <taxon>Phyllobacteriaceae</taxon>
        <taxon>Aquamicrobium</taxon>
    </lineage>
</organism>
<comment type="caution">
    <text evidence="5">The sequence shown here is derived from an EMBL/GenBank/DDBJ whole genome shotgun (WGS) entry which is preliminary data.</text>
</comment>
<proteinExistence type="inferred from homology"/>
<comment type="similarity">
    <text evidence="1">Belongs to the bacterial sugar transferase family.</text>
</comment>
<evidence type="ECO:0000256" key="1">
    <source>
        <dbReference type="ARBA" id="ARBA00006464"/>
    </source>
</evidence>
<accession>A0ABV7K612</accession>
<protein>
    <submittedName>
        <fullName evidence="5">Sugar transferase</fullName>
    </submittedName>
</protein>
<keyword evidence="2" id="KW-0270">Exopolysaccharide synthesis</keyword>
<feature type="transmembrane region" description="Helical" evidence="3">
    <location>
        <begin position="68"/>
        <end position="89"/>
    </location>
</feature>
<keyword evidence="3" id="KW-0812">Transmembrane</keyword>
<dbReference type="Pfam" id="PF02397">
    <property type="entry name" value="Bac_transf"/>
    <property type="match status" value="1"/>
</dbReference>
<keyword evidence="5" id="KW-0808">Transferase</keyword>
<keyword evidence="6" id="KW-1185">Reference proteome</keyword>
<feature type="domain" description="Bacterial sugar transferase" evidence="4">
    <location>
        <begin position="266"/>
        <end position="459"/>
    </location>
</feature>
<dbReference type="EMBL" id="JBHRTK010000006">
    <property type="protein sequence ID" value="MFC3205719.1"/>
    <property type="molecule type" value="Genomic_DNA"/>
</dbReference>
<gene>
    <name evidence="5" type="ORF">ACFOHJ_05800</name>
</gene>
<name>A0ABV7K612_9HYPH</name>
<evidence type="ECO:0000313" key="5">
    <source>
        <dbReference type="EMBL" id="MFC3205719.1"/>
    </source>
</evidence>
<evidence type="ECO:0000256" key="3">
    <source>
        <dbReference type="SAM" id="Phobius"/>
    </source>
</evidence>
<feature type="transmembrane region" description="Helical" evidence="3">
    <location>
        <begin position="101"/>
        <end position="118"/>
    </location>
</feature>
<dbReference type="Proteomes" id="UP001595583">
    <property type="component" value="Unassembled WGS sequence"/>
</dbReference>
<reference evidence="6" key="1">
    <citation type="journal article" date="2019" name="Int. J. Syst. Evol. Microbiol.">
        <title>The Global Catalogue of Microorganisms (GCM) 10K type strain sequencing project: providing services to taxonomists for standard genome sequencing and annotation.</title>
        <authorList>
            <consortium name="The Broad Institute Genomics Platform"/>
            <consortium name="The Broad Institute Genome Sequencing Center for Infectious Disease"/>
            <person name="Wu L."/>
            <person name="Ma J."/>
        </authorList>
    </citation>
    <scope>NUCLEOTIDE SEQUENCE [LARGE SCALE GENOMIC DNA]</scope>
    <source>
        <strain evidence="6">KCTC 52165</strain>
    </source>
</reference>
<dbReference type="PANTHER" id="PTHR30576:SF23">
    <property type="entry name" value="GLUCOSYLTRANSFERASE"/>
    <property type="match status" value="1"/>
</dbReference>
<feature type="transmembrane region" description="Helical" evidence="3">
    <location>
        <begin position="271"/>
        <end position="295"/>
    </location>
</feature>
<evidence type="ECO:0000256" key="2">
    <source>
        <dbReference type="ARBA" id="ARBA00023169"/>
    </source>
</evidence>
<dbReference type="GO" id="GO:0016740">
    <property type="term" value="F:transferase activity"/>
    <property type="evidence" value="ECO:0007669"/>
    <property type="project" value="UniProtKB-KW"/>
</dbReference>
<dbReference type="InterPro" id="IPR003362">
    <property type="entry name" value="Bact_transf"/>
</dbReference>
<feature type="transmembrane region" description="Helical" evidence="3">
    <location>
        <begin position="124"/>
        <end position="146"/>
    </location>
</feature>
<feature type="transmembrane region" description="Helical" evidence="3">
    <location>
        <begin position="36"/>
        <end position="56"/>
    </location>
</feature>
<evidence type="ECO:0000313" key="6">
    <source>
        <dbReference type="Proteomes" id="UP001595583"/>
    </source>
</evidence>
<sequence>MSEIHFASFIPAPWSRAASTARGSVGARLPRRLTQVALATGDAGAFALAYLVLMPFGTLIGGANFARVAILLATAVIVLHASARLYPGYRLQPCEQLRRRVLATCKVAAIAAFAAMLLTERPQLALAVVAFLALGLIGQPFMHWVAMQACRRLGLWGERAVILAGPNRAPALIDYFTRNWQHGLRPVPAGAPDMPGSTAACIAVIADETLLTTADLATARRHFSEIVLLADTPYFKVAGLRPADIDGQFGLRLATGEQRPDSALARRAADLAIAIPAALVSAPFLLLAAAAIYLVDPGPVFFRQPREGLAGRTIRVLKLRTMYRDAEQRLEALLATDAAARTEWSTHFKLKQDPRILPVVGHLLRSTSLDELPQLVNVIAGDMGIVGPRPFPEYHLNAMNAEFRHRRRSVIPGLTGLWQISERSDADLELQRQLDEFYIDNRSPWFDGHIVLRTIPAIFRRSGA</sequence>
<keyword evidence="3" id="KW-0472">Membrane</keyword>
<keyword evidence="3" id="KW-1133">Transmembrane helix</keyword>
<dbReference type="RefSeq" id="WP_378219431.1">
    <property type="nucleotide sequence ID" value="NZ_JBHRTK010000006.1"/>
</dbReference>
<dbReference type="PANTHER" id="PTHR30576">
    <property type="entry name" value="COLANIC BIOSYNTHESIS UDP-GLUCOSE LIPID CARRIER TRANSFERASE"/>
    <property type="match status" value="1"/>
</dbReference>
<evidence type="ECO:0000259" key="4">
    <source>
        <dbReference type="Pfam" id="PF02397"/>
    </source>
</evidence>